<dbReference type="GO" id="GO:0045892">
    <property type="term" value="P:negative regulation of DNA-templated transcription"/>
    <property type="evidence" value="ECO:0007669"/>
    <property type="project" value="TreeGrafter"/>
</dbReference>
<dbReference type="KEGG" id="sdl:Sdel_0222"/>
<dbReference type="HOGENOM" id="CLU_096072_4_2_7"/>
<dbReference type="GO" id="GO:0008270">
    <property type="term" value="F:zinc ion binding"/>
    <property type="evidence" value="ECO:0007669"/>
    <property type="project" value="TreeGrafter"/>
</dbReference>
<dbReference type="GO" id="GO:0003700">
    <property type="term" value="F:DNA-binding transcription factor activity"/>
    <property type="evidence" value="ECO:0007669"/>
    <property type="project" value="InterPro"/>
</dbReference>
<evidence type="ECO:0000256" key="5">
    <source>
        <dbReference type="ARBA" id="ARBA00023015"/>
    </source>
</evidence>
<evidence type="ECO:0000256" key="8">
    <source>
        <dbReference type="PIRSR" id="PIRSR602481-1"/>
    </source>
</evidence>
<organism evidence="9 10">
    <name type="scientific">Sulfurospirillum deleyianum (strain ATCC 51133 / DSM 6946 / 5175)</name>
    <dbReference type="NCBI Taxonomy" id="525898"/>
    <lineage>
        <taxon>Bacteria</taxon>
        <taxon>Pseudomonadati</taxon>
        <taxon>Campylobacterota</taxon>
        <taxon>Epsilonproteobacteria</taxon>
        <taxon>Campylobacterales</taxon>
        <taxon>Sulfurospirillaceae</taxon>
        <taxon>Sulfurospirillum</taxon>
    </lineage>
</organism>
<protein>
    <submittedName>
        <fullName evidence="9">Ferric-uptake regulator</fullName>
    </submittedName>
</protein>
<dbReference type="GO" id="GO:0000976">
    <property type="term" value="F:transcription cis-regulatory region binding"/>
    <property type="evidence" value="ECO:0007669"/>
    <property type="project" value="TreeGrafter"/>
</dbReference>
<reference evidence="10" key="1">
    <citation type="submission" date="2009-11" db="EMBL/GenBank/DDBJ databases">
        <title>The complete genome of Sulfurospirillum deleyianum DSM 6946.</title>
        <authorList>
            <consortium name="US DOE Joint Genome Institute (JGI-PGF)"/>
            <person name="Lucas S."/>
            <person name="Copeland A."/>
            <person name="Lapidus A."/>
            <person name="Glavina del Rio T."/>
            <person name="Dalin E."/>
            <person name="Tice H."/>
            <person name="Bruce D."/>
            <person name="Goodwin L."/>
            <person name="Pitluck S."/>
            <person name="Kyrpides N."/>
            <person name="Mavromatis K."/>
            <person name="Ivanova N."/>
            <person name="Ovchinnikova G."/>
            <person name="Munk A.C."/>
            <person name="Lu M."/>
            <person name="Brettin T."/>
            <person name="Detter J.C."/>
            <person name="Han C."/>
            <person name="Tapia R."/>
            <person name="Larimer F."/>
            <person name="Land M."/>
            <person name="Hauser L."/>
            <person name="Markowitz V."/>
            <person name="Cheng J.F."/>
            <person name="Hugenholtz P."/>
            <person name="Woyke T."/>
            <person name="Wu D."/>
            <person name="Aumann P."/>
            <person name="Schneider S."/>
            <person name="Lang E."/>
            <person name="Spring S."/>
            <person name="Klenk H.P."/>
            <person name="Eisen J.A."/>
        </authorList>
    </citation>
    <scope>NUCLEOTIDE SEQUENCE [LARGE SCALE GENOMIC DNA]</scope>
    <source>
        <strain evidence="10">ATCC 51133 / DSM 6946 / 5175</strain>
    </source>
</reference>
<dbReference type="InterPro" id="IPR002481">
    <property type="entry name" value="FUR"/>
</dbReference>
<evidence type="ECO:0000256" key="2">
    <source>
        <dbReference type="ARBA" id="ARBA00007957"/>
    </source>
</evidence>
<comment type="function">
    <text evidence="1">Acts as a global negative controlling element, employing Fe(2+) as a cofactor to bind the operator of the repressed genes.</text>
</comment>
<gene>
    <name evidence="9" type="ordered locus">Sdel_0222</name>
</gene>
<feature type="binding site" evidence="8">
    <location>
        <position position="135"/>
    </location>
    <ligand>
        <name>Zn(2+)</name>
        <dbReference type="ChEBI" id="CHEBI:29105"/>
    </ligand>
</feature>
<dbReference type="AlphaFoldDB" id="D1B0E1"/>
<dbReference type="RefSeq" id="WP_012856026.1">
    <property type="nucleotide sequence ID" value="NC_013512.1"/>
</dbReference>
<keyword evidence="10" id="KW-1185">Reference proteome</keyword>
<dbReference type="Gene3D" id="3.30.1490.190">
    <property type="match status" value="1"/>
</dbReference>
<feature type="binding site" evidence="8">
    <location>
        <position position="132"/>
    </location>
    <ligand>
        <name>Zn(2+)</name>
        <dbReference type="ChEBI" id="CHEBI:29105"/>
    </ligand>
</feature>
<evidence type="ECO:0000256" key="1">
    <source>
        <dbReference type="ARBA" id="ARBA00002997"/>
    </source>
</evidence>
<dbReference type="InterPro" id="IPR043135">
    <property type="entry name" value="Fur_C"/>
</dbReference>
<dbReference type="EMBL" id="CP001816">
    <property type="protein sequence ID" value="ACZ11260.1"/>
    <property type="molecule type" value="Genomic_DNA"/>
</dbReference>
<dbReference type="Proteomes" id="UP000002222">
    <property type="component" value="Chromosome"/>
</dbReference>
<keyword evidence="5" id="KW-0805">Transcription regulation</keyword>
<comment type="similarity">
    <text evidence="2">Belongs to the Fur family.</text>
</comment>
<name>D1B0E1_SULD5</name>
<dbReference type="Pfam" id="PF01475">
    <property type="entry name" value="FUR"/>
    <property type="match status" value="1"/>
</dbReference>
<dbReference type="SUPFAM" id="SSF46785">
    <property type="entry name" value="Winged helix' DNA-binding domain"/>
    <property type="match status" value="1"/>
</dbReference>
<evidence type="ECO:0000313" key="9">
    <source>
        <dbReference type="EMBL" id="ACZ11260.1"/>
    </source>
</evidence>
<dbReference type="OrthoDB" id="8659436at2"/>
<comment type="cofactor">
    <cofactor evidence="8">
        <name>Zn(2+)</name>
        <dbReference type="ChEBI" id="CHEBI:29105"/>
    </cofactor>
    <text evidence="8">Binds 1 zinc ion per subunit.</text>
</comment>
<evidence type="ECO:0000256" key="6">
    <source>
        <dbReference type="ARBA" id="ARBA00023125"/>
    </source>
</evidence>
<keyword evidence="6" id="KW-0238">DNA-binding</keyword>
<evidence type="ECO:0000256" key="4">
    <source>
        <dbReference type="ARBA" id="ARBA00022833"/>
    </source>
</evidence>
<dbReference type="CDD" id="cd07153">
    <property type="entry name" value="Fur_like"/>
    <property type="match status" value="1"/>
</dbReference>
<feature type="binding site" evidence="8">
    <location>
        <position position="93"/>
    </location>
    <ligand>
        <name>Zn(2+)</name>
        <dbReference type="ChEBI" id="CHEBI:29105"/>
    </ligand>
</feature>
<keyword evidence="4 8" id="KW-0862">Zinc</keyword>
<dbReference type="PANTHER" id="PTHR33202:SF7">
    <property type="entry name" value="FERRIC UPTAKE REGULATION PROTEIN"/>
    <property type="match status" value="1"/>
</dbReference>
<sequence>MHDVIQMLKTKDLKATPQRISVLKELGQKKHPTMDDLYEALRRENPSMSLATVYKNIATLKEKGVVIEVNVADGKMRYDIYSKPHIHIVCQGCGAIEDVDCDANLLQYQNCLEENQNVKIERMDIIASVTSCPMCSKKS</sequence>
<proteinExistence type="inferred from homology"/>
<keyword evidence="8" id="KW-0479">Metal-binding</keyword>
<dbReference type="Gene3D" id="1.10.10.10">
    <property type="entry name" value="Winged helix-like DNA-binding domain superfamily/Winged helix DNA-binding domain"/>
    <property type="match status" value="1"/>
</dbReference>
<evidence type="ECO:0000256" key="3">
    <source>
        <dbReference type="ARBA" id="ARBA00022491"/>
    </source>
</evidence>
<dbReference type="InterPro" id="IPR036390">
    <property type="entry name" value="WH_DNA-bd_sf"/>
</dbReference>
<dbReference type="PANTHER" id="PTHR33202">
    <property type="entry name" value="ZINC UPTAKE REGULATION PROTEIN"/>
    <property type="match status" value="1"/>
</dbReference>
<accession>D1B0E1</accession>
<keyword evidence="7" id="KW-0804">Transcription</keyword>
<dbReference type="GO" id="GO:1900376">
    <property type="term" value="P:regulation of secondary metabolite biosynthetic process"/>
    <property type="evidence" value="ECO:0007669"/>
    <property type="project" value="TreeGrafter"/>
</dbReference>
<keyword evidence="3" id="KW-0678">Repressor</keyword>
<dbReference type="InterPro" id="IPR036388">
    <property type="entry name" value="WH-like_DNA-bd_sf"/>
</dbReference>
<dbReference type="eggNOG" id="COG0735">
    <property type="taxonomic scope" value="Bacteria"/>
</dbReference>
<evidence type="ECO:0000256" key="7">
    <source>
        <dbReference type="ARBA" id="ARBA00023163"/>
    </source>
</evidence>
<dbReference type="STRING" id="525898.Sdel_0222"/>
<feature type="binding site" evidence="8">
    <location>
        <position position="90"/>
    </location>
    <ligand>
        <name>Zn(2+)</name>
        <dbReference type="ChEBI" id="CHEBI:29105"/>
    </ligand>
</feature>
<evidence type="ECO:0000313" key="10">
    <source>
        <dbReference type="Proteomes" id="UP000002222"/>
    </source>
</evidence>
<reference evidence="9 10" key="2">
    <citation type="journal article" date="2010" name="Stand. Genomic Sci.">
        <title>Complete genome sequence of Sulfurospirillum deleyianum type strain (5175).</title>
        <authorList>
            <person name="Sikorski J."/>
            <person name="Lapidus A."/>
            <person name="Copeland A."/>
            <person name="Glavina Del Rio T."/>
            <person name="Nolan M."/>
            <person name="Lucas S."/>
            <person name="Chen F."/>
            <person name="Tice H."/>
            <person name="Cheng J.F."/>
            <person name="Saunders E."/>
            <person name="Bruce D."/>
            <person name="Goodwin L."/>
            <person name="Pitluck S."/>
            <person name="Ovchinnikova G."/>
            <person name="Pati A."/>
            <person name="Ivanova N."/>
            <person name="Mavromatis K."/>
            <person name="Chen A."/>
            <person name="Palaniappan K."/>
            <person name="Chain P."/>
            <person name="Land M."/>
            <person name="Hauser L."/>
            <person name="Chang Y.J."/>
            <person name="Jeffries C.D."/>
            <person name="Brettin T."/>
            <person name="Detter J.C."/>
            <person name="Han C."/>
            <person name="Rohde M."/>
            <person name="Lang E."/>
            <person name="Spring S."/>
            <person name="Goker M."/>
            <person name="Bristow J."/>
            <person name="Eisen J.A."/>
            <person name="Markowitz V."/>
            <person name="Hugenholtz P."/>
            <person name="Kyrpides N.C."/>
            <person name="Klenk H.P."/>
        </authorList>
    </citation>
    <scope>NUCLEOTIDE SEQUENCE [LARGE SCALE GENOMIC DNA]</scope>
    <source>
        <strain evidence="10">ATCC 51133 / DSM 6946 / 5175</strain>
    </source>
</reference>